<dbReference type="AlphaFoldDB" id="A0A1J1J2S8"/>
<protein>
    <submittedName>
        <fullName evidence="2">CLUMA_CG017977, isoform A</fullName>
    </submittedName>
</protein>
<keyword evidence="1" id="KW-0732">Signal</keyword>
<gene>
    <name evidence="2" type="ORF">CLUMA_CG017977</name>
</gene>
<dbReference type="Proteomes" id="UP000183832">
    <property type="component" value="Unassembled WGS sequence"/>
</dbReference>
<evidence type="ECO:0000313" key="2">
    <source>
        <dbReference type="EMBL" id="CRL05161.1"/>
    </source>
</evidence>
<keyword evidence="3" id="KW-1185">Reference proteome</keyword>
<feature type="signal peptide" evidence="1">
    <location>
        <begin position="1"/>
        <end position="20"/>
    </location>
</feature>
<evidence type="ECO:0000256" key="1">
    <source>
        <dbReference type="SAM" id="SignalP"/>
    </source>
</evidence>
<dbReference type="PROSITE" id="PS51257">
    <property type="entry name" value="PROKAR_LIPOPROTEIN"/>
    <property type="match status" value="1"/>
</dbReference>
<accession>A0A1J1J2S8</accession>
<reference evidence="2 3" key="1">
    <citation type="submission" date="2015-04" db="EMBL/GenBank/DDBJ databases">
        <authorList>
            <person name="Syromyatnikov M.Y."/>
            <person name="Popov V.N."/>
        </authorList>
    </citation>
    <scope>NUCLEOTIDE SEQUENCE [LARGE SCALE GENOMIC DNA]</scope>
</reference>
<feature type="chain" id="PRO_5013085643" evidence="1">
    <location>
        <begin position="21"/>
        <end position="154"/>
    </location>
</feature>
<proteinExistence type="predicted"/>
<sequence length="154" mass="17062">MKVFIPLFFTLVIAFGCTSAELKCEPINPCAAIIARTAPIYNDAIEKMNELKTECLGSINDATFNNRDEYDTFYNNFNSDGGCSKRLVSELNTAIEALANTFGLTFDEYFPSIFFSQERTGDVACVAGADNNLHFSVFTPIVSVWENALSARRP</sequence>
<dbReference type="EMBL" id="CVRI01000064">
    <property type="protein sequence ID" value="CRL05161.1"/>
    <property type="molecule type" value="Genomic_DNA"/>
</dbReference>
<evidence type="ECO:0000313" key="3">
    <source>
        <dbReference type="Proteomes" id="UP000183832"/>
    </source>
</evidence>
<name>A0A1J1J2S8_9DIPT</name>
<organism evidence="2 3">
    <name type="scientific">Clunio marinus</name>
    <dbReference type="NCBI Taxonomy" id="568069"/>
    <lineage>
        <taxon>Eukaryota</taxon>
        <taxon>Metazoa</taxon>
        <taxon>Ecdysozoa</taxon>
        <taxon>Arthropoda</taxon>
        <taxon>Hexapoda</taxon>
        <taxon>Insecta</taxon>
        <taxon>Pterygota</taxon>
        <taxon>Neoptera</taxon>
        <taxon>Endopterygota</taxon>
        <taxon>Diptera</taxon>
        <taxon>Nematocera</taxon>
        <taxon>Chironomoidea</taxon>
        <taxon>Chironomidae</taxon>
        <taxon>Clunio</taxon>
    </lineage>
</organism>